<dbReference type="PANTHER" id="PTHR19300">
    <property type="entry name" value="BETA-1,4-GALACTOSYLTRANSFERASE"/>
    <property type="match status" value="1"/>
</dbReference>
<keyword evidence="10 11" id="KW-0325">Glycoprotein</keyword>
<comment type="caution">
    <text evidence="15">The sequence shown here is derived from an EMBL/GenBank/DDBJ whole genome shotgun (WGS) entry which is preliminary data.</text>
</comment>
<keyword evidence="11" id="KW-0464">Manganese</keyword>
<sequence>MKGSGGGKRKKKEEEEEAGEEEGDEDGREGKRKWMRGGGRDKEEEANQIALKRIGIRVCGIYGEKILQEDPMRSEDLRGCSVLPGCPSTPPGLLGQLEVEEEMEEAEAERRVSGVRQGGFWWPVVCEARWRVAIIVPYRDRAHQRQQLNYSIYIVEQHGTDLFNRARLLNVGFLEAKKEGPWDCYAFHDIDMLPLNDLHLYHCSPQPRHLAVAPSSHKFKSAHHMPYKQYFGGACLMTEGHLRRVNGWSNIYWGWGGEDDDMYRRMQLTDMGVWRYPAHYARYKMISHKPQKMNPNSGKLKVTWRRFETQRGTRFYRGTRAGTHETD</sequence>
<feature type="compositionally biased region" description="Acidic residues" evidence="12">
    <location>
        <begin position="14"/>
        <end position="27"/>
    </location>
</feature>
<reference evidence="15 16" key="1">
    <citation type="submission" date="2023-03" db="EMBL/GenBank/DDBJ databases">
        <title>High-quality genome of Scylla paramamosain provides insights in environmental adaptation.</title>
        <authorList>
            <person name="Zhang L."/>
        </authorList>
    </citation>
    <scope>NUCLEOTIDE SEQUENCE [LARGE SCALE GENOMIC DNA]</scope>
    <source>
        <strain evidence="15">LZ_2023a</strain>
        <tissue evidence="15">Muscle</tissue>
    </source>
</reference>
<dbReference type="InterPro" id="IPR027791">
    <property type="entry name" value="Galactosyl_T_C"/>
</dbReference>
<dbReference type="GO" id="GO:0016020">
    <property type="term" value="C:membrane"/>
    <property type="evidence" value="ECO:0007669"/>
    <property type="project" value="UniProtKB-SubCell"/>
</dbReference>
<organism evidence="15 16">
    <name type="scientific">Scylla paramamosain</name>
    <name type="common">Mud crab</name>
    <dbReference type="NCBI Taxonomy" id="85552"/>
    <lineage>
        <taxon>Eukaryota</taxon>
        <taxon>Metazoa</taxon>
        <taxon>Ecdysozoa</taxon>
        <taxon>Arthropoda</taxon>
        <taxon>Crustacea</taxon>
        <taxon>Multicrustacea</taxon>
        <taxon>Malacostraca</taxon>
        <taxon>Eumalacostraca</taxon>
        <taxon>Eucarida</taxon>
        <taxon>Decapoda</taxon>
        <taxon>Pleocyemata</taxon>
        <taxon>Brachyura</taxon>
        <taxon>Eubrachyura</taxon>
        <taxon>Portunoidea</taxon>
        <taxon>Portunidae</taxon>
        <taxon>Portuninae</taxon>
        <taxon>Scylla</taxon>
    </lineage>
</organism>
<comment type="function">
    <text evidence="11">Catalyzes the transfer of galactose onto proteins or lipids.</text>
</comment>
<protein>
    <recommendedName>
        <fullName evidence="11">Beta-1,4-N-acetylgalactosaminyltransferase</fullName>
        <ecNumber evidence="11">2.4.1.-</ecNumber>
    </recommendedName>
    <alternativeName>
        <fullName evidence="11">Beta-4-GalNAcT</fullName>
    </alternativeName>
</protein>
<evidence type="ECO:0000313" key="16">
    <source>
        <dbReference type="Proteomes" id="UP001487740"/>
    </source>
</evidence>
<feature type="region of interest" description="Disordered" evidence="12">
    <location>
        <begin position="1"/>
        <end position="44"/>
    </location>
</feature>
<dbReference type="GO" id="GO:0046872">
    <property type="term" value="F:metal ion binding"/>
    <property type="evidence" value="ECO:0007669"/>
    <property type="project" value="UniProtKB-UniRule"/>
</dbReference>
<accession>A0AAW0U0V6</accession>
<evidence type="ECO:0000256" key="5">
    <source>
        <dbReference type="ARBA" id="ARBA00022679"/>
    </source>
</evidence>
<evidence type="ECO:0000256" key="11">
    <source>
        <dbReference type="RuleBase" id="RU368121"/>
    </source>
</evidence>
<comment type="cofactor">
    <cofactor evidence="11">
        <name>Mn(2+)</name>
        <dbReference type="ChEBI" id="CHEBI:29035"/>
    </cofactor>
</comment>
<comment type="similarity">
    <text evidence="3 11">Belongs to the glycosyltransferase 7 family.</text>
</comment>
<keyword evidence="6" id="KW-0812">Transmembrane</keyword>
<evidence type="ECO:0000256" key="7">
    <source>
        <dbReference type="ARBA" id="ARBA00022968"/>
    </source>
</evidence>
<evidence type="ECO:0000256" key="8">
    <source>
        <dbReference type="ARBA" id="ARBA00022989"/>
    </source>
</evidence>
<proteinExistence type="inferred from homology"/>
<evidence type="ECO:0000256" key="1">
    <source>
        <dbReference type="ARBA" id="ARBA00004606"/>
    </source>
</evidence>
<comment type="subcellular location">
    <subcellularLocation>
        <location evidence="1 11">Membrane</location>
        <topology evidence="1 11">Single-pass type II membrane protein</topology>
    </subcellularLocation>
</comment>
<dbReference type="PRINTS" id="PR02050">
    <property type="entry name" value="B14GALTRFASE"/>
</dbReference>
<evidence type="ECO:0000259" key="14">
    <source>
        <dbReference type="Pfam" id="PF13733"/>
    </source>
</evidence>
<keyword evidence="5 11" id="KW-0808">Transferase</keyword>
<dbReference type="EMBL" id="JARAKH010000022">
    <property type="protein sequence ID" value="KAK8392535.1"/>
    <property type="molecule type" value="Genomic_DNA"/>
</dbReference>
<dbReference type="Pfam" id="PF02709">
    <property type="entry name" value="Glyco_transf_7C"/>
    <property type="match status" value="1"/>
</dbReference>
<name>A0AAW0U0V6_SCYPA</name>
<dbReference type="AlphaFoldDB" id="A0AAW0U0V6"/>
<dbReference type="GO" id="GO:0005794">
    <property type="term" value="C:Golgi apparatus"/>
    <property type="evidence" value="ECO:0007669"/>
    <property type="project" value="TreeGrafter"/>
</dbReference>
<keyword evidence="11" id="KW-0479">Metal-binding</keyword>
<evidence type="ECO:0000256" key="6">
    <source>
        <dbReference type="ARBA" id="ARBA00022692"/>
    </source>
</evidence>
<evidence type="ECO:0000313" key="15">
    <source>
        <dbReference type="EMBL" id="KAK8392535.1"/>
    </source>
</evidence>
<evidence type="ECO:0000256" key="9">
    <source>
        <dbReference type="ARBA" id="ARBA00023136"/>
    </source>
</evidence>
<dbReference type="GO" id="GO:0033842">
    <property type="term" value="F:N-acetyl-beta-glucosaminyl-derivative 4-beta-N-acetylgalactosaminyltransferase activity"/>
    <property type="evidence" value="ECO:0007669"/>
    <property type="project" value="TreeGrafter"/>
</dbReference>
<keyword evidence="7 11" id="KW-0735">Signal-anchor</keyword>
<dbReference type="PANTHER" id="PTHR19300:SF57">
    <property type="entry name" value="BETA-1,4-N-ACETYLGALACTOSAMINYLTRANSFERASE"/>
    <property type="match status" value="1"/>
</dbReference>
<evidence type="ECO:0000256" key="12">
    <source>
        <dbReference type="SAM" id="MobiDB-lite"/>
    </source>
</evidence>
<evidence type="ECO:0000256" key="4">
    <source>
        <dbReference type="ARBA" id="ARBA00022676"/>
    </source>
</evidence>
<dbReference type="EC" id="2.4.1.-" evidence="11"/>
<dbReference type="InterPro" id="IPR029044">
    <property type="entry name" value="Nucleotide-diphossugar_trans"/>
</dbReference>
<keyword evidence="8" id="KW-1133">Transmembrane helix</keyword>
<dbReference type="GO" id="GO:0005975">
    <property type="term" value="P:carbohydrate metabolic process"/>
    <property type="evidence" value="ECO:0007669"/>
    <property type="project" value="InterPro"/>
</dbReference>
<feature type="domain" description="Galactosyltransferase N-terminal" evidence="14">
    <location>
        <begin position="86"/>
        <end position="204"/>
    </location>
</feature>
<comment type="pathway">
    <text evidence="2 11">Protein modification; protein glycosylation.</text>
</comment>
<dbReference type="InterPro" id="IPR027995">
    <property type="entry name" value="Galactosyl_T_N"/>
</dbReference>
<dbReference type="GO" id="GO:0008378">
    <property type="term" value="F:galactosyltransferase activity"/>
    <property type="evidence" value="ECO:0007669"/>
    <property type="project" value="TreeGrafter"/>
</dbReference>
<evidence type="ECO:0000259" key="13">
    <source>
        <dbReference type="Pfam" id="PF02709"/>
    </source>
</evidence>
<feature type="domain" description="Galactosyltransferase C-terminal" evidence="13">
    <location>
        <begin position="223"/>
        <end position="289"/>
    </location>
</feature>
<dbReference type="InterPro" id="IPR003859">
    <property type="entry name" value="Galactosyl_T"/>
</dbReference>
<keyword evidence="4 11" id="KW-0328">Glycosyltransferase</keyword>
<evidence type="ECO:0000256" key="10">
    <source>
        <dbReference type="ARBA" id="ARBA00023180"/>
    </source>
</evidence>
<keyword evidence="16" id="KW-1185">Reference proteome</keyword>
<evidence type="ECO:0000256" key="3">
    <source>
        <dbReference type="ARBA" id="ARBA00005735"/>
    </source>
</evidence>
<dbReference type="Gene3D" id="3.90.550.10">
    <property type="entry name" value="Spore Coat Polysaccharide Biosynthesis Protein SpsA, Chain A"/>
    <property type="match status" value="1"/>
</dbReference>
<gene>
    <name evidence="15" type="ORF">O3P69_014728</name>
</gene>
<dbReference type="Pfam" id="PF13733">
    <property type="entry name" value="Glyco_transf_7N"/>
    <property type="match status" value="1"/>
</dbReference>
<dbReference type="GO" id="GO:0006688">
    <property type="term" value="P:glycosphingolipid biosynthetic process"/>
    <property type="evidence" value="ECO:0007669"/>
    <property type="project" value="TreeGrafter"/>
</dbReference>
<dbReference type="Proteomes" id="UP001487740">
    <property type="component" value="Unassembled WGS sequence"/>
</dbReference>
<evidence type="ECO:0000256" key="2">
    <source>
        <dbReference type="ARBA" id="ARBA00004922"/>
    </source>
</evidence>
<keyword evidence="9" id="KW-0472">Membrane</keyword>
<dbReference type="SUPFAM" id="SSF53448">
    <property type="entry name" value="Nucleotide-diphospho-sugar transferases"/>
    <property type="match status" value="1"/>
</dbReference>